<evidence type="ECO:0000256" key="8">
    <source>
        <dbReference type="SAM" id="SignalP"/>
    </source>
</evidence>
<evidence type="ECO:0000256" key="6">
    <source>
        <dbReference type="ARBA" id="ARBA00023183"/>
    </source>
</evidence>
<dbReference type="Pfam" id="PF06473">
    <property type="entry name" value="FGF-BP1"/>
    <property type="match status" value="1"/>
</dbReference>
<dbReference type="GO" id="GO:0005576">
    <property type="term" value="C:extracellular region"/>
    <property type="evidence" value="ECO:0007669"/>
    <property type="project" value="UniProtKB-SubCell"/>
</dbReference>
<evidence type="ECO:0000313" key="9">
    <source>
        <dbReference type="Proteomes" id="UP000515126"/>
    </source>
</evidence>
<protein>
    <submittedName>
        <fullName evidence="10">Fibroblast growth factor-binding protein 1</fullName>
    </submittedName>
</protein>
<feature type="chain" id="PRO_5028265599" evidence="8">
    <location>
        <begin position="21"/>
        <end position="251"/>
    </location>
</feature>
<dbReference type="GO" id="GO:0051450">
    <property type="term" value="P:myoblast proliferation"/>
    <property type="evidence" value="ECO:0007669"/>
    <property type="project" value="Ensembl"/>
</dbReference>
<evidence type="ECO:0000256" key="5">
    <source>
        <dbReference type="ARBA" id="ARBA00023157"/>
    </source>
</evidence>
<accession>A0A6P5PNC1</accession>
<keyword evidence="9" id="KW-1185">Reference proteome</keyword>
<keyword evidence="4 8" id="KW-0732">Signal</keyword>
<keyword evidence="6" id="KW-0340">Growth factor binding</keyword>
<evidence type="ECO:0000313" key="10">
    <source>
        <dbReference type="RefSeq" id="XP_021019596.1"/>
    </source>
</evidence>
<evidence type="ECO:0000256" key="7">
    <source>
        <dbReference type="SAM" id="MobiDB-lite"/>
    </source>
</evidence>
<dbReference type="GO" id="GO:0009986">
    <property type="term" value="C:cell surface"/>
    <property type="evidence" value="ECO:0007669"/>
    <property type="project" value="Ensembl"/>
</dbReference>
<dbReference type="PANTHER" id="PTHR15258">
    <property type="entry name" value="FGF BINDING PROTEIN-RELATED"/>
    <property type="match status" value="1"/>
</dbReference>
<dbReference type="GO" id="GO:2000288">
    <property type="term" value="P:positive regulation of myoblast proliferation"/>
    <property type="evidence" value="ECO:0007669"/>
    <property type="project" value="Ensembl"/>
</dbReference>
<dbReference type="GO" id="GO:0007267">
    <property type="term" value="P:cell-cell signaling"/>
    <property type="evidence" value="ECO:0007669"/>
    <property type="project" value="TreeGrafter"/>
</dbReference>
<reference evidence="10" key="1">
    <citation type="submission" date="2025-08" db="UniProtKB">
        <authorList>
            <consortium name="RefSeq"/>
        </authorList>
    </citation>
    <scope>IDENTIFICATION</scope>
</reference>
<keyword evidence="3" id="KW-0964">Secreted</keyword>
<evidence type="ECO:0000256" key="2">
    <source>
        <dbReference type="ARBA" id="ARBA00008326"/>
    </source>
</evidence>
<gene>
    <name evidence="10" type="primary">Fgfbp1</name>
</gene>
<dbReference type="GeneID" id="110295433"/>
<feature type="region of interest" description="Disordered" evidence="7">
    <location>
        <begin position="30"/>
        <end position="63"/>
    </location>
</feature>
<dbReference type="PANTHER" id="PTHR15258:SF2">
    <property type="entry name" value="FIBROBLAST GROWTH FACTOR-BINDING PROTEIN 1"/>
    <property type="match status" value="1"/>
</dbReference>
<keyword evidence="5" id="KW-1015">Disulfide bond</keyword>
<dbReference type="GO" id="GO:0017134">
    <property type="term" value="F:fibroblast growth factor binding"/>
    <property type="evidence" value="ECO:0007669"/>
    <property type="project" value="Ensembl"/>
</dbReference>
<organism evidence="9 10">
    <name type="scientific">Mus caroli</name>
    <name type="common">Ryukyu mouse</name>
    <name type="synonym">Ricefield mouse</name>
    <dbReference type="NCBI Taxonomy" id="10089"/>
    <lineage>
        <taxon>Eukaryota</taxon>
        <taxon>Metazoa</taxon>
        <taxon>Chordata</taxon>
        <taxon>Craniata</taxon>
        <taxon>Vertebrata</taxon>
        <taxon>Euteleostomi</taxon>
        <taxon>Mammalia</taxon>
        <taxon>Eutheria</taxon>
        <taxon>Euarchontoglires</taxon>
        <taxon>Glires</taxon>
        <taxon>Rodentia</taxon>
        <taxon>Myomorpha</taxon>
        <taxon>Muroidea</taxon>
        <taxon>Muridae</taxon>
        <taxon>Murinae</taxon>
        <taxon>Mus</taxon>
        <taxon>Mus</taxon>
    </lineage>
</organism>
<proteinExistence type="inferred from homology"/>
<evidence type="ECO:0000256" key="3">
    <source>
        <dbReference type="ARBA" id="ARBA00022525"/>
    </source>
</evidence>
<name>A0A6P5PNC1_MUSCR</name>
<dbReference type="GO" id="GO:0090050">
    <property type="term" value="P:positive regulation of cell migration involved in sprouting angiogenesis"/>
    <property type="evidence" value="ECO:0007669"/>
    <property type="project" value="Ensembl"/>
</dbReference>
<dbReference type="RefSeq" id="XP_021019596.1">
    <property type="nucleotide sequence ID" value="XM_021163937.1"/>
</dbReference>
<dbReference type="GO" id="GO:1903589">
    <property type="term" value="P:positive regulation of blood vessel endothelial cell proliferation involved in sprouting angiogenesis"/>
    <property type="evidence" value="ECO:0007669"/>
    <property type="project" value="Ensembl"/>
</dbReference>
<dbReference type="GO" id="GO:0008543">
    <property type="term" value="P:fibroblast growth factor receptor signaling pathway"/>
    <property type="evidence" value="ECO:0007669"/>
    <property type="project" value="Ensembl"/>
</dbReference>
<dbReference type="AlphaFoldDB" id="A0A6P5PNC1"/>
<dbReference type="Proteomes" id="UP000515126">
    <property type="component" value="Chromosome 5"/>
</dbReference>
<dbReference type="KEGG" id="mcal:110295433"/>
<dbReference type="CTD" id="9982"/>
<comment type="subcellular location">
    <subcellularLocation>
        <location evidence="1">Secreted</location>
    </subcellularLocation>
</comment>
<sequence>MRLHSLILLSFLLLATQVFSEKVRKRAKNASHSTAEYGVEGSAPSLGKAQNKQRSRTSKSMTHGKFVTKDQATCRWAVTEEEQGLSLKVQCTQADQEFSCVFAGDPTNCLKHDKDQIYWKQVARMLRKQKNICRNAKSVLKTRVCRKKFPESNLKLVNPNARGNMKPRKEKAEVSAREHNKVQEAVSTEPNKVKEDITLNPAATQTMAVRDPECLEDPDVLNQRKTALEFCGESWSSICTFFLNMLQATSC</sequence>
<evidence type="ECO:0000256" key="1">
    <source>
        <dbReference type="ARBA" id="ARBA00004613"/>
    </source>
</evidence>
<dbReference type="GO" id="GO:0045743">
    <property type="term" value="P:positive regulation of fibroblast growth factor receptor signaling pathway"/>
    <property type="evidence" value="ECO:0007669"/>
    <property type="project" value="Ensembl"/>
</dbReference>
<dbReference type="InterPro" id="IPR010510">
    <property type="entry name" value="FGF1-bd"/>
</dbReference>
<feature type="signal peptide" evidence="8">
    <location>
        <begin position="1"/>
        <end position="20"/>
    </location>
</feature>
<evidence type="ECO:0000256" key="4">
    <source>
        <dbReference type="ARBA" id="ARBA00022729"/>
    </source>
</evidence>
<comment type="similarity">
    <text evidence="2">Belongs to the fibroblast growth factor-binding protein family.</text>
</comment>